<dbReference type="AlphaFoldDB" id="A0A1L9UQJ4"/>
<organism evidence="1 2">
    <name type="scientific">Aspergillus brasiliensis (strain CBS 101740 / IMI 381727 / IBT 21946)</name>
    <dbReference type="NCBI Taxonomy" id="767769"/>
    <lineage>
        <taxon>Eukaryota</taxon>
        <taxon>Fungi</taxon>
        <taxon>Dikarya</taxon>
        <taxon>Ascomycota</taxon>
        <taxon>Pezizomycotina</taxon>
        <taxon>Eurotiomycetes</taxon>
        <taxon>Eurotiomycetidae</taxon>
        <taxon>Eurotiales</taxon>
        <taxon>Aspergillaceae</taxon>
        <taxon>Aspergillus</taxon>
        <taxon>Aspergillus subgen. Circumdati</taxon>
    </lineage>
</organism>
<dbReference type="RefSeq" id="XP_067481246.1">
    <property type="nucleotide sequence ID" value="XM_067626923.1"/>
</dbReference>
<sequence length="92" mass="10185">MRRSRATQQWSNEEVPASVDGIPRFKAVDGVIGIVVVVVVFQIRSNGKNHPGLTRRGDERDFKKTPAAFFTASHLIYHGQGHAGRRSSIDEA</sequence>
<protein>
    <submittedName>
        <fullName evidence="1">Uncharacterized protein</fullName>
    </submittedName>
</protein>
<evidence type="ECO:0000313" key="2">
    <source>
        <dbReference type="Proteomes" id="UP000184499"/>
    </source>
</evidence>
<proteinExistence type="predicted"/>
<dbReference type="VEuPathDB" id="FungiDB:ASPBRDRAFT_526027"/>
<dbReference type="Proteomes" id="UP000184499">
    <property type="component" value="Unassembled WGS sequence"/>
</dbReference>
<gene>
    <name evidence="1" type="ORF">ASPBRDRAFT_526027</name>
</gene>
<dbReference type="GeneID" id="93579411"/>
<keyword evidence="2" id="KW-1185">Reference proteome</keyword>
<name>A0A1L9UQJ4_ASPBC</name>
<reference evidence="2" key="1">
    <citation type="journal article" date="2017" name="Genome Biol.">
        <title>Comparative genomics reveals high biological diversity and specific adaptations in the industrially and medically important fungal genus Aspergillus.</title>
        <authorList>
            <person name="de Vries R.P."/>
            <person name="Riley R."/>
            <person name="Wiebenga A."/>
            <person name="Aguilar-Osorio G."/>
            <person name="Amillis S."/>
            <person name="Uchima C.A."/>
            <person name="Anderluh G."/>
            <person name="Asadollahi M."/>
            <person name="Askin M."/>
            <person name="Barry K."/>
            <person name="Battaglia E."/>
            <person name="Bayram O."/>
            <person name="Benocci T."/>
            <person name="Braus-Stromeyer S.A."/>
            <person name="Caldana C."/>
            <person name="Canovas D."/>
            <person name="Cerqueira G.C."/>
            <person name="Chen F."/>
            <person name="Chen W."/>
            <person name="Choi C."/>
            <person name="Clum A."/>
            <person name="Dos Santos R.A."/>
            <person name="Damasio A.R."/>
            <person name="Diallinas G."/>
            <person name="Emri T."/>
            <person name="Fekete E."/>
            <person name="Flipphi M."/>
            <person name="Freyberg S."/>
            <person name="Gallo A."/>
            <person name="Gournas C."/>
            <person name="Habgood R."/>
            <person name="Hainaut M."/>
            <person name="Harispe M.L."/>
            <person name="Henrissat B."/>
            <person name="Hilden K.S."/>
            <person name="Hope R."/>
            <person name="Hossain A."/>
            <person name="Karabika E."/>
            <person name="Karaffa L."/>
            <person name="Karanyi Z."/>
            <person name="Krasevec N."/>
            <person name="Kuo A."/>
            <person name="Kusch H."/>
            <person name="LaButti K."/>
            <person name="Lagendijk E.L."/>
            <person name="Lapidus A."/>
            <person name="Levasseur A."/>
            <person name="Lindquist E."/>
            <person name="Lipzen A."/>
            <person name="Logrieco A.F."/>
            <person name="MacCabe A."/>
            <person name="Maekelae M.R."/>
            <person name="Malavazi I."/>
            <person name="Melin P."/>
            <person name="Meyer V."/>
            <person name="Mielnichuk N."/>
            <person name="Miskei M."/>
            <person name="Molnar A.P."/>
            <person name="Mule G."/>
            <person name="Ngan C.Y."/>
            <person name="Orejas M."/>
            <person name="Orosz E."/>
            <person name="Ouedraogo J.P."/>
            <person name="Overkamp K.M."/>
            <person name="Park H.-S."/>
            <person name="Perrone G."/>
            <person name="Piumi F."/>
            <person name="Punt P.J."/>
            <person name="Ram A.F."/>
            <person name="Ramon A."/>
            <person name="Rauscher S."/>
            <person name="Record E."/>
            <person name="Riano-Pachon D.M."/>
            <person name="Robert V."/>
            <person name="Roehrig J."/>
            <person name="Ruller R."/>
            <person name="Salamov A."/>
            <person name="Salih N.S."/>
            <person name="Samson R.A."/>
            <person name="Sandor E."/>
            <person name="Sanguinetti M."/>
            <person name="Schuetze T."/>
            <person name="Sepcic K."/>
            <person name="Shelest E."/>
            <person name="Sherlock G."/>
            <person name="Sophianopoulou V."/>
            <person name="Squina F.M."/>
            <person name="Sun H."/>
            <person name="Susca A."/>
            <person name="Todd R.B."/>
            <person name="Tsang A."/>
            <person name="Unkles S.E."/>
            <person name="van de Wiele N."/>
            <person name="van Rossen-Uffink D."/>
            <person name="Oliveira J.V."/>
            <person name="Vesth T.C."/>
            <person name="Visser J."/>
            <person name="Yu J.-H."/>
            <person name="Zhou M."/>
            <person name="Andersen M.R."/>
            <person name="Archer D.B."/>
            <person name="Baker S.E."/>
            <person name="Benoit I."/>
            <person name="Brakhage A.A."/>
            <person name="Braus G.H."/>
            <person name="Fischer R."/>
            <person name="Frisvad J.C."/>
            <person name="Goldman G.H."/>
            <person name="Houbraken J."/>
            <person name="Oakley B."/>
            <person name="Pocsi I."/>
            <person name="Scazzocchio C."/>
            <person name="Seiboth B."/>
            <person name="vanKuyk P.A."/>
            <person name="Wortman J."/>
            <person name="Dyer P.S."/>
            <person name="Grigoriev I.V."/>
        </authorList>
    </citation>
    <scope>NUCLEOTIDE SEQUENCE [LARGE SCALE GENOMIC DNA]</scope>
    <source>
        <strain evidence="2">CBS 101740 / IMI 381727 / IBT 21946</strain>
    </source>
</reference>
<dbReference type="EMBL" id="KV878682">
    <property type="protein sequence ID" value="OJJ73998.1"/>
    <property type="molecule type" value="Genomic_DNA"/>
</dbReference>
<accession>A0A1L9UQJ4</accession>
<evidence type="ECO:0000313" key="1">
    <source>
        <dbReference type="EMBL" id="OJJ73998.1"/>
    </source>
</evidence>